<accession>A0A5K7XHZ5</accession>
<dbReference type="EMBL" id="AP021861">
    <property type="protein sequence ID" value="BBO35672.1"/>
    <property type="molecule type" value="Genomic_DNA"/>
</dbReference>
<gene>
    <name evidence="1" type="ORF">PLANPX_5284</name>
</gene>
<keyword evidence="2" id="KW-1185">Reference proteome</keyword>
<dbReference type="AlphaFoldDB" id="A0A5K7XHZ5"/>
<dbReference type="KEGG" id="lpav:PLANPX_5284"/>
<dbReference type="Proteomes" id="UP000326837">
    <property type="component" value="Chromosome"/>
</dbReference>
<organism evidence="1 2">
    <name type="scientific">Lacipirellula parvula</name>
    <dbReference type="NCBI Taxonomy" id="2650471"/>
    <lineage>
        <taxon>Bacteria</taxon>
        <taxon>Pseudomonadati</taxon>
        <taxon>Planctomycetota</taxon>
        <taxon>Planctomycetia</taxon>
        <taxon>Pirellulales</taxon>
        <taxon>Lacipirellulaceae</taxon>
        <taxon>Lacipirellula</taxon>
    </lineage>
</organism>
<name>A0A5K7XHZ5_9BACT</name>
<proteinExistence type="predicted"/>
<evidence type="ECO:0000313" key="1">
    <source>
        <dbReference type="EMBL" id="BBO35672.1"/>
    </source>
</evidence>
<evidence type="ECO:0000313" key="2">
    <source>
        <dbReference type="Proteomes" id="UP000326837"/>
    </source>
</evidence>
<reference evidence="2" key="1">
    <citation type="submission" date="2019-10" db="EMBL/GenBank/DDBJ databases">
        <title>Lacipirellula parvula gen. nov., sp. nov., representing a lineage of planctomycetes widespread in freshwater anoxic habitats, and description of the family Lacipirellulaceae.</title>
        <authorList>
            <person name="Dedysh S.N."/>
            <person name="Kulichevskaya I.S."/>
            <person name="Beletsky A.V."/>
            <person name="Rakitin A.L."/>
            <person name="Mardanov A.V."/>
            <person name="Ivanova A.A."/>
            <person name="Saltykova V.X."/>
            <person name="Rijpstra W.I.C."/>
            <person name="Sinninghe Damste J.S."/>
            <person name="Ravin N.V."/>
        </authorList>
    </citation>
    <scope>NUCLEOTIDE SEQUENCE [LARGE SCALE GENOMIC DNA]</scope>
    <source>
        <strain evidence="2">PX69</strain>
    </source>
</reference>
<protein>
    <submittedName>
        <fullName evidence="1">Uncharacterized protein</fullName>
    </submittedName>
</protein>
<sequence length="50" mass="5549">MELPSAVDEPRHVAFRDLQHDVAEIIQGLCSHRPPPECLDIEGMVRVANG</sequence>